<proteinExistence type="predicted"/>
<dbReference type="SMART" id="SM00248">
    <property type="entry name" value="ANK"/>
    <property type="match status" value="5"/>
</dbReference>
<dbReference type="SUPFAM" id="SSF48403">
    <property type="entry name" value="Ankyrin repeat"/>
    <property type="match status" value="1"/>
</dbReference>
<dbReference type="PROSITE" id="PS50297">
    <property type="entry name" value="ANK_REP_REGION"/>
    <property type="match status" value="1"/>
</dbReference>
<keyword evidence="2 3" id="KW-0040">ANK repeat</keyword>
<keyword evidence="6" id="KW-1185">Reference proteome</keyword>
<evidence type="ECO:0000256" key="1">
    <source>
        <dbReference type="ARBA" id="ARBA00022737"/>
    </source>
</evidence>
<evidence type="ECO:0000313" key="6">
    <source>
        <dbReference type="Proteomes" id="UP001627154"/>
    </source>
</evidence>
<feature type="repeat" description="ANK" evidence="3">
    <location>
        <begin position="216"/>
        <end position="248"/>
    </location>
</feature>
<dbReference type="Pfam" id="PF12796">
    <property type="entry name" value="Ank_2"/>
    <property type="match status" value="1"/>
</dbReference>
<sequence>MVLTYKEKYASRLENYRKNLLSIEEVSARREEFCRLYKDHLKSKRTAFAVTFNDEDENEDEDEVEDEDEEENENGFLDSLMEEDLFKEILSNLFPTDEDKKFFLEFALQEHSFGLLGELKKSGLDIYEYRFDDGKSALHYVADLYESTEISPSLGYKRASYVSVIQYFLINPGTSDDHGYSSLHAACMLGPYARGPALLKSLLRRGAVDVERDTGYERPPLHVAAQYRHPEIVKILLAHGADPNQPDRELSTPLHALARLNADDRVLARSHYDSEQRPADEIVRMLVEAGADLGARNRHGDTPAQLALARLDPDLAAALLRHDGAETTLDGLSEDRMFRIDFSSIESKCRLIRLNVIGTVRLLKSRGYFTDFFAKLRAARCWKRALENDAFNRVCQEYGDERFRFEFIVELISMYRKFGLYITKEDMDDLLQRRENLRSKLPEGERDHKCLAPSTLPNELRGGLLDNKKYKGFWHATN</sequence>
<evidence type="ECO:0000313" key="5">
    <source>
        <dbReference type="EMBL" id="KAL3396981.1"/>
    </source>
</evidence>
<dbReference type="PANTHER" id="PTHR24178">
    <property type="entry name" value="MOLTING PROTEIN MLT-4"/>
    <property type="match status" value="1"/>
</dbReference>
<dbReference type="Gene3D" id="1.25.40.20">
    <property type="entry name" value="Ankyrin repeat-containing domain"/>
    <property type="match status" value="1"/>
</dbReference>
<dbReference type="InterPro" id="IPR036770">
    <property type="entry name" value="Ankyrin_rpt-contain_sf"/>
</dbReference>
<evidence type="ECO:0000256" key="4">
    <source>
        <dbReference type="SAM" id="MobiDB-lite"/>
    </source>
</evidence>
<evidence type="ECO:0000256" key="2">
    <source>
        <dbReference type="ARBA" id="ARBA00023043"/>
    </source>
</evidence>
<reference evidence="5 6" key="1">
    <citation type="journal article" date="2024" name="bioRxiv">
        <title>A reference genome for Trichogramma kaykai: A tiny desert-dwelling parasitoid wasp with competing sex-ratio distorters.</title>
        <authorList>
            <person name="Culotta J."/>
            <person name="Lindsey A.R."/>
        </authorList>
    </citation>
    <scope>NUCLEOTIDE SEQUENCE [LARGE SCALE GENOMIC DNA]</scope>
    <source>
        <strain evidence="5 6">KSX58</strain>
    </source>
</reference>
<name>A0ABD2WV84_9HYME</name>
<feature type="region of interest" description="Disordered" evidence="4">
    <location>
        <begin position="52"/>
        <end position="73"/>
    </location>
</feature>
<dbReference type="AlphaFoldDB" id="A0ABD2WV84"/>
<dbReference type="PROSITE" id="PS50088">
    <property type="entry name" value="ANK_REPEAT"/>
    <property type="match status" value="1"/>
</dbReference>
<accession>A0ABD2WV84</accession>
<keyword evidence="1" id="KW-0677">Repeat</keyword>
<protein>
    <submittedName>
        <fullName evidence="5">Uncharacterized protein</fullName>
    </submittedName>
</protein>
<dbReference type="Proteomes" id="UP001627154">
    <property type="component" value="Unassembled WGS sequence"/>
</dbReference>
<feature type="compositionally biased region" description="Acidic residues" evidence="4">
    <location>
        <begin position="53"/>
        <end position="73"/>
    </location>
</feature>
<organism evidence="5 6">
    <name type="scientific">Trichogramma kaykai</name>
    <dbReference type="NCBI Taxonomy" id="54128"/>
    <lineage>
        <taxon>Eukaryota</taxon>
        <taxon>Metazoa</taxon>
        <taxon>Ecdysozoa</taxon>
        <taxon>Arthropoda</taxon>
        <taxon>Hexapoda</taxon>
        <taxon>Insecta</taxon>
        <taxon>Pterygota</taxon>
        <taxon>Neoptera</taxon>
        <taxon>Endopterygota</taxon>
        <taxon>Hymenoptera</taxon>
        <taxon>Apocrita</taxon>
        <taxon>Proctotrupomorpha</taxon>
        <taxon>Chalcidoidea</taxon>
        <taxon>Trichogrammatidae</taxon>
        <taxon>Trichogramma</taxon>
    </lineage>
</organism>
<comment type="caution">
    <text evidence="5">The sequence shown here is derived from an EMBL/GenBank/DDBJ whole genome shotgun (WGS) entry which is preliminary data.</text>
</comment>
<gene>
    <name evidence="5" type="ORF">TKK_009024</name>
</gene>
<dbReference type="InterPro" id="IPR002110">
    <property type="entry name" value="Ankyrin_rpt"/>
</dbReference>
<dbReference type="EMBL" id="JBJJXI010000067">
    <property type="protein sequence ID" value="KAL3396981.1"/>
    <property type="molecule type" value="Genomic_DNA"/>
</dbReference>
<evidence type="ECO:0000256" key="3">
    <source>
        <dbReference type="PROSITE-ProRule" id="PRU00023"/>
    </source>
</evidence>